<keyword evidence="7" id="KW-0012">Acyltransferase</keyword>
<name>A0A9P0ZGH8_CUSEU</name>
<protein>
    <recommendedName>
        <fullName evidence="15">Diacylglycerol O-acyltransferase</fullName>
    </recommendedName>
</protein>
<dbReference type="PANTHER" id="PTHR31650:SF41">
    <property type="entry name" value="O-ACYLTRANSFERASE WSD1-LIKE ISOFORM X1"/>
    <property type="match status" value="1"/>
</dbReference>
<evidence type="ECO:0000313" key="14">
    <source>
        <dbReference type="Proteomes" id="UP001152484"/>
    </source>
</evidence>
<dbReference type="InterPro" id="IPR009721">
    <property type="entry name" value="O-acyltransferase_WSD1_C"/>
</dbReference>
<evidence type="ECO:0000259" key="11">
    <source>
        <dbReference type="Pfam" id="PF03007"/>
    </source>
</evidence>
<comment type="caution">
    <text evidence="13">The sequence shown here is derived from an EMBL/GenBank/DDBJ whole genome shotgun (WGS) entry which is preliminary data.</text>
</comment>
<dbReference type="InterPro" id="IPR004255">
    <property type="entry name" value="O-acyltransferase_WSD1_N"/>
</dbReference>
<proteinExistence type="inferred from homology"/>
<keyword evidence="6" id="KW-0256">Endoplasmic reticulum</keyword>
<dbReference type="InterPro" id="IPR045034">
    <property type="entry name" value="O-acyltransferase_WSD1-like"/>
</dbReference>
<feature type="domain" description="O-acyltransferase WSD1 C-terminal" evidence="12">
    <location>
        <begin position="304"/>
        <end position="450"/>
    </location>
</feature>
<feature type="domain" description="O-acyltransferase WSD1-like N-terminal" evidence="11">
    <location>
        <begin position="104"/>
        <end position="247"/>
    </location>
</feature>
<keyword evidence="14" id="KW-1185">Reference proteome</keyword>
<dbReference type="GO" id="GO:0005789">
    <property type="term" value="C:endoplasmic reticulum membrane"/>
    <property type="evidence" value="ECO:0007669"/>
    <property type="project" value="UniProtKB-SubCell"/>
</dbReference>
<dbReference type="Proteomes" id="UP001152484">
    <property type="component" value="Unassembled WGS sequence"/>
</dbReference>
<keyword evidence="5" id="KW-0808">Transferase</keyword>
<sequence length="468" mass="51870">MPSLEIDEPLTPAGRLFLQPEMSQIIHAVAGVKNPFDVDAVKSAFADSLLVKHPRFSSLMVKDSGGRESWRRTEVNIHDHFLILREPLTGDRSVSDEDAVNDYLADLSVSTPLSFDKPLWEFHLLLAHKCAVLRIHHALGDGISIMSLFLSCCRENNSSGQPPSVGGVGAGRRRRWGLKEVARVVWYTVVYVLEFILRSLWLKDKKTALSGGAGVELWPRKLATAKLTINDMKTVKNAVADATINDVLFGVIACGLSRYLAIRSSKELKDGLQITGLAMVNLRPQPGLQDMAELMSSGKSGTRWGNKFGYMLLPVYYFHKASNDPLHFVKRAKSMIDKKKLSLEALCSYRIGNFVMSFLGVKVASMLNYRIICNTTFLISNVIGPQEEIFIAGNPITYIRTITSSLPHAITIHMVSYNGKADLQILVAKDIIPDPKILARCFEDALMAMKKQTGAEQSTPHPCEQITS</sequence>
<evidence type="ECO:0000256" key="2">
    <source>
        <dbReference type="ARBA" id="ARBA00004586"/>
    </source>
</evidence>
<evidence type="ECO:0000256" key="7">
    <source>
        <dbReference type="ARBA" id="ARBA00023315"/>
    </source>
</evidence>
<evidence type="ECO:0000313" key="13">
    <source>
        <dbReference type="EMBL" id="CAH9100357.1"/>
    </source>
</evidence>
<comment type="pathway">
    <text evidence="3">Glycerolipid metabolism; triacylglycerol biosynthesis.</text>
</comment>
<dbReference type="AlphaFoldDB" id="A0A9P0ZGH8"/>
<dbReference type="GO" id="GO:0019432">
    <property type="term" value="P:triglyceride biosynthetic process"/>
    <property type="evidence" value="ECO:0007669"/>
    <property type="project" value="TreeGrafter"/>
</dbReference>
<evidence type="ECO:0000256" key="6">
    <source>
        <dbReference type="ARBA" id="ARBA00022824"/>
    </source>
</evidence>
<accession>A0A9P0ZGH8</accession>
<dbReference type="GO" id="GO:0004144">
    <property type="term" value="F:diacylglycerol O-acyltransferase activity"/>
    <property type="evidence" value="ECO:0007669"/>
    <property type="project" value="UniProtKB-EC"/>
</dbReference>
<organism evidence="13 14">
    <name type="scientific">Cuscuta europaea</name>
    <name type="common">European dodder</name>
    <dbReference type="NCBI Taxonomy" id="41803"/>
    <lineage>
        <taxon>Eukaryota</taxon>
        <taxon>Viridiplantae</taxon>
        <taxon>Streptophyta</taxon>
        <taxon>Embryophyta</taxon>
        <taxon>Tracheophyta</taxon>
        <taxon>Spermatophyta</taxon>
        <taxon>Magnoliopsida</taxon>
        <taxon>eudicotyledons</taxon>
        <taxon>Gunneridae</taxon>
        <taxon>Pentapetalae</taxon>
        <taxon>asterids</taxon>
        <taxon>lamiids</taxon>
        <taxon>Solanales</taxon>
        <taxon>Convolvulaceae</taxon>
        <taxon>Cuscuteae</taxon>
        <taxon>Cuscuta</taxon>
        <taxon>Cuscuta subgen. Cuscuta</taxon>
    </lineage>
</organism>
<dbReference type="OrthoDB" id="619536at2759"/>
<dbReference type="EMBL" id="CAMAPE010000038">
    <property type="protein sequence ID" value="CAH9100357.1"/>
    <property type="molecule type" value="Genomic_DNA"/>
</dbReference>
<dbReference type="Pfam" id="PF03007">
    <property type="entry name" value="WS_DGAT_cat"/>
    <property type="match status" value="1"/>
</dbReference>
<evidence type="ECO:0000256" key="9">
    <source>
        <dbReference type="ARBA" id="ARBA00047604"/>
    </source>
</evidence>
<dbReference type="GO" id="GO:0047196">
    <property type="term" value="F:long-chain-alcohol O-fatty-acyltransferase activity"/>
    <property type="evidence" value="ECO:0007669"/>
    <property type="project" value="UniProtKB-EC"/>
</dbReference>
<evidence type="ECO:0000256" key="1">
    <source>
        <dbReference type="ARBA" id="ARBA00004162"/>
    </source>
</evidence>
<comment type="catalytic activity">
    <reaction evidence="9">
        <text>a long chain fatty alcohol + a fatty acyl-CoA = a long-chain alcohol wax ester + CoA</text>
        <dbReference type="Rhea" id="RHEA:38443"/>
        <dbReference type="ChEBI" id="CHEBI:17135"/>
        <dbReference type="ChEBI" id="CHEBI:57287"/>
        <dbReference type="ChEBI" id="CHEBI:77636"/>
        <dbReference type="ChEBI" id="CHEBI:235323"/>
        <dbReference type="EC" id="2.3.1.75"/>
    </reaction>
</comment>
<evidence type="ECO:0000256" key="3">
    <source>
        <dbReference type="ARBA" id="ARBA00004771"/>
    </source>
</evidence>
<dbReference type="GO" id="GO:0005886">
    <property type="term" value="C:plasma membrane"/>
    <property type="evidence" value="ECO:0007669"/>
    <property type="project" value="UniProtKB-SubCell"/>
</dbReference>
<comment type="similarity">
    <text evidence="8">In the N-terminal section; belongs to the long-chain O-acyltransferase family.</text>
</comment>
<evidence type="ECO:0000259" key="12">
    <source>
        <dbReference type="Pfam" id="PF06974"/>
    </source>
</evidence>
<evidence type="ECO:0000256" key="8">
    <source>
        <dbReference type="ARBA" id="ARBA00024360"/>
    </source>
</evidence>
<dbReference type="PANTHER" id="PTHR31650">
    <property type="entry name" value="O-ACYLTRANSFERASE (WSD1-LIKE) FAMILY PROTEIN"/>
    <property type="match status" value="1"/>
</dbReference>
<comment type="subcellular location">
    <subcellularLocation>
        <location evidence="1">Cell membrane</location>
        <topology evidence="1">Single-pass membrane protein</topology>
    </subcellularLocation>
    <subcellularLocation>
        <location evidence="2">Endoplasmic reticulum membrane</location>
    </subcellularLocation>
</comment>
<gene>
    <name evidence="13" type="ORF">CEURO_LOCUS14895</name>
</gene>
<evidence type="ECO:0008006" key="15">
    <source>
        <dbReference type="Google" id="ProtNLM"/>
    </source>
</evidence>
<dbReference type="Gene3D" id="3.30.559.10">
    <property type="entry name" value="Chloramphenicol acetyltransferase-like domain"/>
    <property type="match status" value="1"/>
</dbReference>
<comment type="pathway">
    <text evidence="4">Lipid metabolism.</text>
</comment>
<evidence type="ECO:0000256" key="10">
    <source>
        <dbReference type="ARBA" id="ARBA00048109"/>
    </source>
</evidence>
<dbReference type="Pfam" id="PF06974">
    <property type="entry name" value="WS_DGAT_C"/>
    <property type="match status" value="1"/>
</dbReference>
<dbReference type="InterPro" id="IPR023213">
    <property type="entry name" value="CAT-like_dom_sf"/>
</dbReference>
<reference evidence="13" key="1">
    <citation type="submission" date="2022-07" db="EMBL/GenBank/DDBJ databases">
        <authorList>
            <person name="Macas J."/>
            <person name="Novak P."/>
            <person name="Neumann P."/>
        </authorList>
    </citation>
    <scope>NUCLEOTIDE SEQUENCE</scope>
</reference>
<evidence type="ECO:0000256" key="4">
    <source>
        <dbReference type="ARBA" id="ARBA00005189"/>
    </source>
</evidence>
<dbReference type="SUPFAM" id="SSF52777">
    <property type="entry name" value="CoA-dependent acyltransferases"/>
    <property type="match status" value="1"/>
</dbReference>
<evidence type="ECO:0000256" key="5">
    <source>
        <dbReference type="ARBA" id="ARBA00022679"/>
    </source>
</evidence>
<comment type="catalytic activity">
    <reaction evidence="10">
        <text>an acyl-CoA + a 1,2-diacyl-sn-glycerol = a triacyl-sn-glycerol + CoA</text>
        <dbReference type="Rhea" id="RHEA:10868"/>
        <dbReference type="ChEBI" id="CHEBI:17815"/>
        <dbReference type="ChEBI" id="CHEBI:57287"/>
        <dbReference type="ChEBI" id="CHEBI:58342"/>
        <dbReference type="ChEBI" id="CHEBI:64615"/>
        <dbReference type="EC" id="2.3.1.20"/>
    </reaction>
</comment>